<accession>A0A084B7S6</accession>
<name>A0A084B7S6_STACB</name>
<dbReference type="HOGENOM" id="CLU_081631_2_0_1"/>
<evidence type="ECO:0008006" key="3">
    <source>
        <dbReference type="Google" id="ProtNLM"/>
    </source>
</evidence>
<dbReference type="AlphaFoldDB" id="A0A084B7S6"/>
<sequence>MVITEVGCMGVKPGIDIMNRSTPEGAIISDLYKMVATESGGPNRIYWGLERENPSNLWAFFDWDSVTQHRDFAKAHGERVVEDMSKICINKEFSKHLTMIPSSDVLCSPVTGVILAYFPADTTPSKKDELSQQMQDILTEYFHGPEVKIAYGWSLENEIEVPSSQGLLGTLLKGFVGVPSLDGGAFENARTAVVGISGIIGFGAFSVSFDHMERGA</sequence>
<dbReference type="Proteomes" id="UP000028045">
    <property type="component" value="Unassembled WGS sequence"/>
</dbReference>
<dbReference type="EMBL" id="KL647817">
    <property type="protein sequence ID" value="KEY73605.1"/>
    <property type="molecule type" value="Genomic_DNA"/>
</dbReference>
<proteinExistence type="predicted"/>
<gene>
    <name evidence="1" type="ORF">S7711_09140</name>
</gene>
<dbReference type="Gene3D" id="3.30.70.100">
    <property type="match status" value="1"/>
</dbReference>
<evidence type="ECO:0000313" key="2">
    <source>
        <dbReference type="Proteomes" id="UP000028045"/>
    </source>
</evidence>
<evidence type="ECO:0000313" key="1">
    <source>
        <dbReference type="EMBL" id="KEY73605.1"/>
    </source>
</evidence>
<dbReference type="OrthoDB" id="3830579at2759"/>
<reference evidence="1 2" key="1">
    <citation type="journal article" date="2014" name="BMC Genomics">
        <title>Comparative genome sequencing reveals chemotype-specific gene clusters in the toxigenic black mold Stachybotrys.</title>
        <authorList>
            <person name="Semeiks J."/>
            <person name="Borek D."/>
            <person name="Otwinowski Z."/>
            <person name="Grishin N.V."/>
        </authorList>
    </citation>
    <scope>NUCLEOTIDE SEQUENCE [LARGE SCALE GENOMIC DNA]</scope>
    <source>
        <strain evidence="2">CBS 109288 / IBT 7711</strain>
    </source>
</reference>
<organism evidence="1 2">
    <name type="scientific">Stachybotrys chartarum (strain CBS 109288 / IBT 7711)</name>
    <name type="common">Toxic black mold</name>
    <name type="synonym">Stilbospora chartarum</name>
    <dbReference type="NCBI Taxonomy" id="1280523"/>
    <lineage>
        <taxon>Eukaryota</taxon>
        <taxon>Fungi</taxon>
        <taxon>Dikarya</taxon>
        <taxon>Ascomycota</taxon>
        <taxon>Pezizomycotina</taxon>
        <taxon>Sordariomycetes</taxon>
        <taxon>Hypocreomycetidae</taxon>
        <taxon>Hypocreales</taxon>
        <taxon>Stachybotryaceae</taxon>
        <taxon>Stachybotrys</taxon>
    </lineage>
</organism>
<keyword evidence="2" id="KW-1185">Reference proteome</keyword>
<protein>
    <recommendedName>
        <fullName evidence="3">ABM domain-containing protein</fullName>
    </recommendedName>
</protein>